<proteinExistence type="predicted"/>
<name>A0A0B1ZQ39_9SPHN</name>
<organism evidence="1 2">
    <name type="scientific">Novosphingobium malaysiense</name>
    <dbReference type="NCBI Taxonomy" id="1348853"/>
    <lineage>
        <taxon>Bacteria</taxon>
        <taxon>Pseudomonadati</taxon>
        <taxon>Pseudomonadota</taxon>
        <taxon>Alphaproteobacteria</taxon>
        <taxon>Sphingomonadales</taxon>
        <taxon>Sphingomonadaceae</taxon>
        <taxon>Novosphingobium</taxon>
    </lineage>
</organism>
<comment type="caution">
    <text evidence="1">The sequence shown here is derived from an EMBL/GenBank/DDBJ whole genome shotgun (WGS) entry which is preliminary data.</text>
</comment>
<evidence type="ECO:0000313" key="2">
    <source>
        <dbReference type="Proteomes" id="UP000031057"/>
    </source>
</evidence>
<protein>
    <submittedName>
        <fullName evidence="1">Uncharacterized protein</fullName>
    </submittedName>
</protein>
<sequence>MFPSGNFVRSKQVAGYRVPMTVQFSAAVKRVSPSPLALQGIIAVIALAFALSPARGGTALFLPFGGGTANAIAWSRENDARLLAPGPYRGAFIIRVNGGSDTLAAFSSGALLISVPEFLCGRPETETAKTS</sequence>
<evidence type="ECO:0000313" key="1">
    <source>
        <dbReference type="EMBL" id="KHK91373.1"/>
    </source>
</evidence>
<keyword evidence="2" id="KW-1185">Reference proteome</keyword>
<dbReference type="EMBL" id="JTDI01000003">
    <property type="protein sequence ID" value="KHK91373.1"/>
    <property type="molecule type" value="Genomic_DNA"/>
</dbReference>
<dbReference type="Proteomes" id="UP000031057">
    <property type="component" value="Unassembled WGS sequence"/>
</dbReference>
<reference evidence="1 2" key="1">
    <citation type="submission" date="2014-10" db="EMBL/GenBank/DDBJ databases">
        <title>Genome sequence of Novosphingobium malaysiense MUSC 273(T).</title>
        <authorList>
            <person name="Lee L.-H."/>
        </authorList>
    </citation>
    <scope>NUCLEOTIDE SEQUENCE [LARGE SCALE GENOMIC DNA]</scope>
    <source>
        <strain evidence="1 2">MUSC 273</strain>
    </source>
</reference>
<gene>
    <name evidence="1" type="ORF">LK12_10965</name>
</gene>
<dbReference type="AlphaFoldDB" id="A0A0B1ZQ39"/>
<accession>A0A0B1ZQ39</accession>